<dbReference type="SUPFAM" id="SSF48264">
    <property type="entry name" value="Cytochrome P450"/>
    <property type="match status" value="1"/>
</dbReference>
<dbReference type="FunFam" id="1.10.630.10:FF:000018">
    <property type="entry name" value="Cytochrome P450 monooxygenase"/>
    <property type="match status" value="1"/>
</dbReference>
<evidence type="ECO:0000256" key="4">
    <source>
        <dbReference type="ARBA" id="ARBA00022723"/>
    </source>
</evidence>
<keyword evidence="9" id="KW-1185">Reference proteome</keyword>
<sequence>MTETTARYPFPPVPSDDAVAALQRVAEERPMTKVTMPIGGEAWVIHRHHAAKQMLENRKFVRGPFARGEQETPYFVHFPDFLKTTLQFADPPEHSRLRKLVAKAFTPGRVRRLRESTEILADQLLDEMIACGAPANLVEHFSLPLPIRVIGDLLGVPASDRERFIEWSKATLATSGMGEAEILEAVTQLHGYLAELIAARRAEPRDDLLSALAQARDVDDSLTDEEILPIAMLLIVGGFDNTANFINLGVLALLRHPDQLRAFLSDIDGTVGTTVEEVLRHGQFAIGRERAGGGGFPPFVAADDVEIDGILIKKGEAVMIDPAGANHDPAVFENAAAFDVTRSVNPQLTLSHGMHHCLGAPLARMEMQVALSALFRRLPEVTLCGDPEFATEYLTAGMAVLPIAW</sequence>
<gene>
    <name evidence="8" type="primary">mycG_2</name>
    <name evidence="8" type="ORF">B7C42_07491</name>
</gene>
<evidence type="ECO:0000313" key="8">
    <source>
        <dbReference type="EMBL" id="OXR40433.1"/>
    </source>
</evidence>
<evidence type="ECO:0000256" key="5">
    <source>
        <dbReference type="ARBA" id="ARBA00023002"/>
    </source>
</evidence>
<dbReference type="Proteomes" id="UP000215506">
    <property type="component" value="Unassembled WGS sequence"/>
</dbReference>
<dbReference type="GO" id="GO:0004497">
    <property type="term" value="F:monooxygenase activity"/>
    <property type="evidence" value="ECO:0007669"/>
    <property type="project" value="UniProtKB-KW"/>
</dbReference>
<dbReference type="InterPro" id="IPR002397">
    <property type="entry name" value="Cyt_P450_B"/>
</dbReference>
<reference evidence="8 9" key="1">
    <citation type="submission" date="2017-07" db="EMBL/GenBank/DDBJ databases">
        <title>First draft Genome Sequence of Nocardia cerradoensis isolated from human infection.</title>
        <authorList>
            <person name="Carrasco G."/>
        </authorList>
    </citation>
    <scope>NUCLEOTIDE SEQUENCE [LARGE SCALE GENOMIC DNA]</scope>
    <source>
        <strain evidence="8 9">CNM20130759</strain>
    </source>
</reference>
<dbReference type="PRINTS" id="PR00359">
    <property type="entry name" value="BP450"/>
</dbReference>
<dbReference type="InterPro" id="IPR001128">
    <property type="entry name" value="Cyt_P450"/>
</dbReference>
<dbReference type="PANTHER" id="PTHR46696">
    <property type="entry name" value="P450, PUTATIVE (EUROFUNG)-RELATED"/>
    <property type="match status" value="1"/>
</dbReference>
<dbReference type="AlphaFoldDB" id="A0A231GUX8"/>
<evidence type="ECO:0000313" key="9">
    <source>
        <dbReference type="Proteomes" id="UP000215506"/>
    </source>
</evidence>
<proteinExistence type="inferred from homology"/>
<comment type="caution">
    <text evidence="8">The sequence shown here is derived from an EMBL/GenBank/DDBJ whole genome shotgun (WGS) entry which is preliminary data.</text>
</comment>
<organism evidence="8 9">
    <name type="scientific">Nocardia cerradoensis</name>
    <dbReference type="NCBI Taxonomy" id="85688"/>
    <lineage>
        <taxon>Bacteria</taxon>
        <taxon>Bacillati</taxon>
        <taxon>Actinomycetota</taxon>
        <taxon>Actinomycetes</taxon>
        <taxon>Mycobacteriales</taxon>
        <taxon>Nocardiaceae</taxon>
        <taxon>Nocardia</taxon>
    </lineage>
</organism>
<comment type="cofactor">
    <cofactor evidence="1">
        <name>heme</name>
        <dbReference type="ChEBI" id="CHEBI:30413"/>
    </cofactor>
</comment>
<dbReference type="GO" id="GO:0016705">
    <property type="term" value="F:oxidoreductase activity, acting on paired donors, with incorporation or reduction of molecular oxygen"/>
    <property type="evidence" value="ECO:0007669"/>
    <property type="project" value="InterPro"/>
</dbReference>
<dbReference type="Pfam" id="PF00067">
    <property type="entry name" value="p450"/>
    <property type="match status" value="2"/>
</dbReference>
<keyword evidence="7" id="KW-0503">Monooxygenase</keyword>
<evidence type="ECO:0000256" key="1">
    <source>
        <dbReference type="ARBA" id="ARBA00001971"/>
    </source>
</evidence>
<dbReference type="GO" id="GO:0020037">
    <property type="term" value="F:heme binding"/>
    <property type="evidence" value="ECO:0007669"/>
    <property type="project" value="InterPro"/>
</dbReference>
<comment type="similarity">
    <text evidence="2">Belongs to the cytochrome P450 family.</text>
</comment>
<dbReference type="PANTHER" id="PTHR46696:SF1">
    <property type="entry name" value="CYTOCHROME P450 YJIB-RELATED"/>
    <property type="match status" value="1"/>
</dbReference>
<keyword evidence="4" id="KW-0479">Metal-binding</keyword>
<dbReference type="EMBL" id="NGAF01000032">
    <property type="protein sequence ID" value="OXR40433.1"/>
    <property type="molecule type" value="Genomic_DNA"/>
</dbReference>
<evidence type="ECO:0000256" key="6">
    <source>
        <dbReference type="ARBA" id="ARBA00023004"/>
    </source>
</evidence>
<dbReference type="GO" id="GO:0005506">
    <property type="term" value="F:iron ion binding"/>
    <property type="evidence" value="ECO:0007669"/>
    <property type="project" value="InterPro"/>
</dbReference>
<keyword evidence="5 8" id="KW-0560">Oxidoreductase</keyword>
<dbReference type="InterPro" id="IPR036396">
    <property type="entry name" value="Cyt_P450_sf"/>
</dbReference>
<name>A0A231GUX8_9NOCA</name>
<keyword evidence="3" id="KW-0349">Heme</keyword>
<keyword evidence="6" id="KW-0408">Iron</keyword>
<evidence type="ECO:0000256" key="2">
    <source>
        <dbReference type="ARBA" id="ARBA00010617"/>
    </source>
</evidence>
<accession>A0A231GUX8</accession>
<evidence type="ECO:0000256" key="7">
    <source>
        <dbReference type="ARBA" id="ARBA00023033"/>
    </source>
</evidence>
<dbReference type="Gene3D" id="1.10.630.10">
    <property type="entry name" value="Cytochrome P450"/>
    <property type="match status" value="1"/>
</dbReference>
<dbReference type="CDD" id="cd11031">
    <property type="entry name" value="Cyp158A-like"/>
    <property type="match status" value="1"/>
</dbReference>
<evidence type="ECO:0000256" key="3">
    <source>
        <dbReference type="ARBA" id="ARBA00022617"/>
    </source>
</evidence>
<protein>
    <submittedName>
        <fullName evidence="8">Mycinamicin IV hydroxylase/epoxidase</fullName>
        <ecNumber evidence="8">1.14.-.-</ecNumber>
    </submittedName>
</protein>
<dbReference type="EC" id="1.14.-.-" evidence="8"/>